<dbReference type="AlphaFoldDB" id="A0A4S8KZ36"/>
<dbReference type="Proteomes" id="UP000297245">
    <property type="component" value="Unassembled WGS sequence"/>
</dbReference>
<organism evidence="1 2">
    <name type="scientific">Dendrothele bispora (strain CBS 962.96)</name>
    <dbReference type="NCBI Taxonomy" id="1314807"/>
    <lineage>
        <taxon>Eukaryota</taxon>
        <taxon>Fungi</taxon>
        <taxon>Dikarya</taxon>
        <taxon>Basidiomycota</taxon>
        <taxon>Agaricomycotina</taxon>
        <taxon>Agaricomycetes</taxon>
        <taxon>Agaricomycetidae</taxon>
        <taxon>Agaricales</taxon>
        <taxon>Agaricales incertae sedis</taxon>
        <taxon>Dendrothele</taxon>
    </lineage>
</organism>
<sequence>VFNSSPSTQRHFKWTNFSYPLYTLLPPSDSWRTTFKCPNCKPYSAHTPPSKMSYV</sequence>
<protein>
    <submittedName>
        <fullName evidence="1">Uncharacterized protein</fullName>
    </submittedName>
</protein>
<dbReference type="EMBL" id="ML179860">
    <property type="protein sequence ID" value="THU80898.1"/>
    <property type="molecule type" value="Genomic_DNA"/>
</dbReference>
<proteinExistence type="predicted"/>
<gene>
    <name evidence="1" type="ORF">K435DRAFT_785262</name>
</gene>
<keyword evidence="2" id="KW-1185">Reference proteome</keyword>
<evidence type="ECO:0000313" key="1">
    <source>
        <dbReference type="EMBL" id="THU80898.1"/>
    </source>
</evidence>
<feature type="non-terminal residue" evidence="1">
    <location>
        <position position="1"/>
    </location>
</feature>
<name>A0A4S8KZ36_DENBC</name>
<evidence type="ECO:0000313" key="2">
    <source>
        <dbReference type="Proteomes" id="UP000297245"/>
    </source>
</evidence>
<reference evidence="1 2" key="1">
    <citation type="journal article" date="2019" name="Nat. Ecol. Evol.">
        <title>Megaphylogeny resolves global patterns of mushroom evolution.</title>
        <authorList>
            <person name="Varga T."/>
            <person name="Krizsan K."/>
            <person name="Foldi C."/>
            <person name="Dima B."/>
            <person name="Sanchez-Garcia M."/>
            <person name="Sanchez-Ramirez S."/>
            <person name="Szollosi G.J."/>
            <person name="Szarkandi J.G."/>
            <person name="Papp V."/>
            <person name="Albert L."/>
            <person name="Andreopoulos W."/>
            <person name="Angelini C."/>
            <person name="Antonin V."/>
            <person name="Barry K.W."/>
            <person name="Bougher N.L."/>
            <person name="Buchanan P."/>
            <person name="Buyck B."/>
            <person name="Bense V."/>
            <person name="Catcheside P."/>
            <person name="Chovatia M."/>
            <person name="Cooper J."/>
            <person name="Damon W."/>
            <person name="Desjardin D."/>
            <person name="Finy P."/>
            <person name="Geml J."/>
            <person name="Haridas S."/>
            <person name="Hughes K."/>
            <person name="Justo A."/>
            <person name="Karasinski D."/>
            <person name="Kautmanova I."/>
            <person name="Kiss B."/>
            <person name="Kocsube S."/>
            <person name="Kotiranta H."/>
            <person name="LaButti K.M."/>
            <person name="Lechner B.E."/>
            <person name="Liimatainen K."/>
            <person name="Lipzen A."/>
            <person name="Lukacs Z."/>
            <person name="Mihaltcheva S."/>
            <person name="Morgado L.N."/>
            <person name="Niskanen T."/>
            <person name="Noordeloos M.E."/>
            <person name="Ohm R.A."/>
            <person name="Ortiz-Santana B."/>
            <person name="Ovrebo C."/>
            <person name="Racz N."/>
            <person name="Riley R."/>
            <person name="Savchenko A."/>
            <person name="Shiryaev A."/>
            <person name="Soop K."/>
            <person name="Spirin V."/>
            <person name="Szebenyi C."/>
            <person name="Tomsovsky M."/>
            <person name="Tulloss R.E."/>
            <person name="Uehling J."/>
            <person name="Grigoriev I.V."/>
            <person name="Vagvolgyi C."/>
            <person name="Papp T."/>
            <person name="Martin F.M."/>
            <person name="Miettinen O."/>
            <person name="Hibbett D.S."/>
            <person name="Nagy L.G."/>
        </authorList>
    </citation>
    <scope>NUCLEOTIDE SEQUENCE [LARGE SCALE GENOMIC DNA]</scope>
    <source>
        <strain evidence="1 2">CBS 962.96</strain>
    </source>
</reference>
<accession>A0A4S8KZ36</accession>